<keyword evidence="2 6" id="KW-0812">Transmembrane</keyword>
<protein>
    <submittedName>
        <fullName evidence="7">DUF726-domain-containing protein</fullName>
    </submittedName>
</protein>
<keyword evidence="3 6" id="KW-1133">Transmembrane helix</keyword>
<evidence type="ECO:0000313" key="7">
    <source>
        <dbReference type="EMBL" id="TEB26651.1"/>
    </source>
</evidence>
<evidence type="ECO:0000256" key="3">
    <source>
        <dbReference type="ARBA" id="ARBA00022989"/>
    </source>
</evidence>
<organism evidence="7 8">
    <name type="scientific">Coprinellus micaceus</name>
    <name type="common">Glistening ink-cap mushroom</name>
    <name type="synonym">Coprinus micaceus</name>
    <dbReference type="NCBI Taxonomy" id="71717"/>
    <lineage>
        <taxon>Eukaryota</taxon>
        <taxon>Fungi</taxon>
        <taxon>Dikarya</taxon>
        <taxon>Basidiomycota</taxon>
        <taxon>Agaricomycotina</taxon>
        <taxon>Agaricomycetes</taxon>
        <taxon>Agaricomycetidae</taxon>
        <taxon>Agaricales</taxon>
        <taxon>Agaricineae</taxon>
        <taxon>Psathyrellaceae</taxon>
        <taxon>Coprinellus</taxon>
    </lineage>
</organism>
<keyword evidence="4 6" id="KW-0472">Membrane</keyword>
<sequence>MDPTASTLSPPPIARSPSLTKLTPPKDLPKSKKLVVFEYFFRQLASFRNTALLYADAEDAYQALDESTTIADEFKELSNGMSSGSRSGSRSPEGVQRKEVPREDNEDTLTMGSHRVPDKRWRMQYNAALNVWAQGLARNAWVACSEEDEGKCPKLDLYTDTSTKHLVPQLPSLKDTSQLINTILFLHITSSKQYSALTRSFLASLGDQLTGRDVRHHILTDDKESREKEQEVPEFYLDEESIAWTLKNPETAISQAQAQAESIISQHAQGSSLLRNIGVGLGAVAGGILVGVTGGLAAPLVGAGVTAVLGIFGVGGTIVGLIASGLTGSAVVCGALFGVYGAKSTAEMVERHTREVRDLAILPVSVRSGSRRGSPSGSQPGSPGGSPISSGRGTPDAVRNIARGQTLCERVVGGEERRYGAMDCVWRR</sequence>
<feature type="transmembrane region" description="Helical" evidence="6">
    <location>
        <begin position="279"/>
        <end position="312"/>
    </location>
</feature>
<comment type="subcellular location">
    <subcellularLocation>
        <location evidence="1">Membrane</location>
        <topology evidence="1">Multi-pass membrane protein</topology>
    </subcellularLocation>
</comment>
<evidence type="ECO:0000256" key="5">
    <source>
        <dbReference type="SAM" id="MobiDB-lite"/>
    </source>
</evidence>
<evidence type="ECO:0000313" key="8">
    <source>
        <dbReference type="Proteomes" id="UP000298030"/>
    </source>
</evidence>
<feature type="region of interest" description="Disordered" evidence="5">
    <location>
        <begin position="1"/>
        <end position="27"/>
    </location>
</feature>
<dbReference type="Proteomes" id="UP000298030">
    <property type="component" value="Unassembled WGS sequence"/>
</dbReference>
<accession>A0A4Y7SY61</accession>
<evidence type="ECO:0000256" key="2">
    <source>
        <dbReference type="ARBA" id="ARBA00022692"/>
    </source>
</evidence>
<evidence type="ECO:0000256" key="6">
    <source>
        <dbReference type="SAM" id="Phobius"/>
    </source>
</evidence>
<dbReference type="EMBL" id="QPFP01000047">
    <property type="protein sequence ID" value="TEB26651.1"/>
    <property type="molecule type" value="Genomic_DNA"/>
</dbReference>
<dbReference type="STRING" id="71717.A0A4Y7SY61"/>
<keyword evidence="8" id="KW-1185">Reference proteome</keyword>
<dbReference type="AlphaFoldDB" id="A0A4Y7SY61"/>
<comment type="caution">
    <text evidence="7">The sequence shown here is derived from an EMBL/GenBank/DDBJ whole genome shotgun (WGS) entry which is preliminary data.</text>
</comment>
<feature type="compositionally biased region" description="Low complexity" evidence="5">
    <location>
        <begin position="367"/>
        <end position="393"/>
    </location>
</feature>
<evidence type="ECO:0000256" key="4">
    <source>
        <dbReference type="ARBA" id="ARBA00023136"/>
    </source>
</evidence>
<feature type="region of interest" description="Disordered" evidence="5">
    <location>
        <begin position="78"/>
        <end position="115"/>
    </location>
</feature>
<dbReference type="PANTHER" id="PTHR17920">
    <property type="entry name" value="TRANSMEMBRANE AND COILED-COIL DOMAIN-CONTAINING PROTEIN 4 TMCO4"/>
    <property type="match status" value="1"/>
</dbReference>
<reference evidence="7 8" key="1">
    <citation type="journal article" date="2019" name="Nat. Ecol. Evol.">
        <title>Megaphylogeny resolves global patterns of mushroom evolution.</title>
        <authorList>
            <person name="Varga T."/>
            <person name="Krizsan K."/>
            <person name="Foldi C."/>
            <person name="Dima B."/>
            <person name="Sanchez-Garcia M."/>
            <person name="Sanchez-Ramirez S."/>
            <person name="Szollosi G.J."/>
            <person name="Szarkandi J.G."/>
            <person name="Papp V."/>
            <person name="Albert L."/>
            <person name="Andreopoulos W."/>
            <person name="Angelini C."/>
            <person name="Antonin V."/>
            <person name="Barry K.W."/>
            <person name="Bougher N.L."/>
            <person name="Buchanan P."/>
            <person name="Buyck B."/>
            <person name="Bense V."/>
            <person name="Catcheside P."/>
            <person name="Chovatia M."/>
            <person name="Cooper J."/>
            <person name="Damon W."/>
            <person name="Desjardin D."/>
            <person name="Finy P."/>
            <person name="Geml J."/>
            <person name="Haridas S."/>
            <person name="Hughes K."/>
            <person name="Justo A."/>
            <person name="Karasinski D."/>
            <person name="Kautmanova I."/>
            <person name="Kiss B."/>
            <person name="Kocsube S."/>
            <person name="Kotiranta H."/>
            <person name="LaButti K.M."/>
            <person name="Lechner B.E."/>
            <person name="Liimatainen K."/>
            <person name="Lipzen A."/>
            <person name="Lukacs Z."/>
            <person name="Mihaltcheva S."/>
            <person name="Morgado L.N."/>
            <person name="Niskanen T."/>
            <person name="Noordeloos M.E."/>
            <person name="Ohm R.A."/>
            <person name="Ortiz-Santana B."/>
            <person name="Ovrebo C."/>
            <person name="Racz N."/>
            <person name="Riley R."/>
            <person name="Savchenko A."/>
            <person name="Shiryaev A."/>
            <person name="Soop K."/>
            <person name="Spirin V."/>
            <person name="Szebenyi C."/>
            <person name="Tomsovsky M."/>
            <person name="Tulloss R.E."/>
            <person name="Uehling J."/>
            <person name="Grigoriev I.V."/>
            <person name="Vagvolgyi C."/>
            <person name="Papp T."/>
            <person name="Martin F.M."/>
            <person name="Miettinen O."/>
            <person name="Hibbett D.S."/>
            <person name="Nagy L.G."/>
        </authorList>
    </citation>
    <scope>NUCLEOTIDE SEQUENCE [LARGE SCALE GENOMIC DNA]</scope>
    <source>
        <strain evidence="7 8">FP101781</strain>
    </source>
</reference>
<feature type="region of interest" description="Disordered" evidence="5">
    <location>
        <begin position="367"/>
        <end position="396"/>
    </location>
</feature>
<proteinExistence type="predicted"/>
<dbReference type="PANTHER" id="PTHR17920:SF22">
    <property type="entry name" value="DUF726 DOMAIN PROTEIN (AFU_ORTHOLOGUE AFUA_2G12860)"/>
    <property type="match status" value="1"/>
</dbReference>
<name>A0A4Y7SY61_COPMI</name>
<dbReference type="GO" id="GO:0016020">
    <property type="term" value="C:membrane"/>
    <property type="evidence" value="ECO:0007669"/>
    <property type="project" value="UniProtKB-SubCell"/>
</dbReference>
<dbReference type="Pfam" id="PF05277">
    <property type="entry name" value="DUF726"/>
    <property type="match status" value="1"/>
</dbReference>
<feature type="transmembrane region" description="Helical" evidence="6">
    <location>
        <begin position="318"/>
        <end position="342"/>
    </location>
</feature>
<evidence type="ECO:0000256" key="1">
    <source>
        <dbReference type="ARBA" id="ARBA00004141"/>
    </source>
</evidence>
<dbReference type="OrthoDB" id="277931at2759"/>
<feature type="compositionally biased region" description="Low complexity" evidence="5">
    <location>
        <begin position="82"/>
        <end position="91"/>
    </location>
</feature>
<dbReference type="InterPro" id="IPR007941">
    <property type="entry name" value="DUF726"/>
</dbReference>
<gene>
    <name evidence="7" type="ORF">FA13DRAFT_1030547</name>
</gene>